<dbReference type="InterPro" id="IPR036397">
    <property type="entry name" value="RNaseH_sf"/>
</dbReference>
<gene>
    <name evidence="3" type="ORF">MAC_02379</name>
</gene>
<organism evidence="4">
    <name type="scientific">Metarhizium acridum (strain CQMa 102)</name>
    <dbReference type="NCBI Taxonomy" id="655827"/>
    <lineage>
        <taxon>Eukaryota</taxon>
        <taxon>Fungi</taxon>
        <taxon>Dikarya</taxon>
        <taxon>Ascomycota</taxon>
        <taxon>Pezizomycotina</taxon>
        <taxon>Sordariomycetes</taxon>
        <taxon>Hypocreomycetidae</taxon>
        <taxon>Hypocreales</taxon>
        <taxon>Clavicipitaceae</taxon>
        <taxon>Metarhizium</taxon>
    </lineage>
</organism>
<dbReference type="InterPro" id="IPR012337">
    <property type="entry name" value="RNaseH-like_sf"/>
</dbReference>
<evidence type="ECO:0000256" key="1">
    <source>
        <dbReference type="SAM" id="MobiDB-lite"/>
    </source>
</evidence>
<dbReference type="HOGENOM" id="CLU_2237211_0_0_1"/>
<dbReference type="GO" id="GO:0003676">
    <property type="term" value="F:nucleic acid binding"/>
    <property type="evidence" value="ECO:0007669"/>
    <property type="project" value="InterPro"/>
</dbReference>
<keyword evidence="4" id="KW-1185">Reference proteome</keyword>
<dbReference type="Gene3D" id="3.30.420.10">
    <property type="entry name" value="Ribonuclease H-like superfamily/Ribonuclease H"/>
    <property type="match status" value="1"/>
</dbReference>
<dbReference type="GeneID" id="19246690"/>
<dbReference type="Pfam" id="PF00075">
    <property type="entry name" value="RNase_H"/>
    <property type="match status" value="1"/>
</dbReference>
<dbReference type="Proteomes" id="UP000002499">
    <property type="component" value="Unassembled WGS sequence"/>
</dbReference>
<dbReference type="GO" id="GO:0004523">
    <property type="term" value="F:RNA-DNA hybrid ribonuclease activity"/>
    <property type="evidence" value="ECO:0007669"/>
    <property type="project" value="InterPro"/>
</dbReference>
<evidence type="ECO:0000313" key="3">
    <source>
        <dbReference type="EMBL" id="EFY91494.1"/>
    </source>
</evidence>
<name>E9DXN1_METAQ</name>
<dbReference type="InterPro" id="IPR002156">
    <property type="entry name" value="RNaseH_domain"/>
</dbReference>
<dbReference type="OrthoDB" id="407198at2759"/>
<dbReference type="PROSITE" id="PS50879">
    <property type="entry name" value="RNASE_H_1"/>
    <property type="match status" value="1"/>
</dbReference>
<evidence type="ECO:0000259" key="2">
    <source>
        <dbReference type="PROSITE" id="PS50879"/>
    </source>
</evidence>
<feature type="region of interest" description="Disordered" evidence="1">
    <location>
        <begin position="83"/>
        <end position="105"/>
    </location>
</feature>
<reference evidence="3 4" key="1">
    <citation type="journal article" date="2011" name="PLoS Genet.">
        <title>Genome sequencing and comparative transcriptomics of the model entomopathogenic fungi Metarhizium anisopliae and M. acridum.</title>
        <authorList>
            <person name="Gao Q."/>
            <person name="Jin K."/>
            <person name="Ying S.H."/>
            <person name="Zhang Y."/>
            <person name="Xiao G."/>
            <person name="Shang Y."/>
            <person name="Duan Z."/>
            <person name="Hu X."/>
            <person name="Xie X.Q."/>
            <person name="Zhou G."/>
            <person name="Peng G."/>
            <person name="Luo Z."/>
            <person name="Huang W."/>
            <person name="Wang B."/>
            <person name="Fang W."/>
            <person name="Wang S."/>
            <person name="Zhong Y."/>
            <person name="Ma L.J."/>
            <person name="St Leger R.J."/>
            <person name="Zhao G.P."/>
            <person name="Pei Y."/>
            <person name="Feng M.G."/>
            <person name="Xia Y."/>
            <person name="Wang C."/>
        </authorList>
    </citation>
    <scope>NUCLEOTIDE SEQUENCE [LARGE SCALE GENOMIC DNA]</scope>
    <source>
        <strain evidence="3 4">CQMa 102</strain>
    </source>
</reference>
<evidence type="ECO:0000313" key="4">
    <source>
        <dbReference type="Proteomes" id="UP000002499"/>
    </source>
</evidence>
<dbReference type="EMBL" id="GL698481">
    <property type="protein sequence ID" value="EFY91494.1"/>
    <property type="molecule type" value="Genomic_DNA"/>
</dbReference>
<proteinExistence type="predicted"/>
<accession>E9DXN1</accession>
<dbReference type="STRING" id="655827.E9DXN1"/>
<protein>
    <submittedName>
        <fullName evidence="3">Ribonuclease H1, putative</fullName>
    </submittedName>
</protein>
<feature type="domain" description="RNase H type-1" evidence="2">
    <location>
        <begin position="1"/>
        <end position="91"/>
    </location>
</feature>
<dbReference type="AlphaFoldDB" id="E9DXN1"/>
<dbReference type="OMA" id="VERWDSW"/>
<sequence>MAPVSTTDKPTERQVLATDSEYVAKGATQWARTWVHNGWRTSSGTVKNNDMWQMLLGEVERWDSWGVKVQLWGIPRKLNEMAGSAAKQAAEETETYDTYDTYKEA</sequence>
<dbReference type="InParanoid" id="E9DXN1"/>
<dbReference type="KEGG" id="maw:19246690"/>
<dbReference type="SUPFAM" id="SSF53098">
    <property type="entry name" value="Ribonuclease H-like"/>
    <property type="match status" value="1"/>
</dbReference>